<dbReference type="AlphaFoldDB" id="M5G759"/>
<dbReference type="InterPro" id="IPR003663">
    <property type="entry name" value="Sugar/inositol_transpt"/>
</dbReference>
<dbReference type="HOGENOM" id="CLU_001265_30_13_1"/>
<evidence type="ECO:0000313" key="13">
    <source>
        <dbReference type="Proteomes" id="UP000030653"/>
    </source>
</evidence>
<feature type="transmembrane region" description="Helical" evidence="9">
    <location>
        <begin position="306"/>
        <end position="324"/>
    </location>
</feature>
<accession>M5G759</accession>
<dbReference type="GO" id="GO:0016020">
    <property type="term" value="C:membrane"/>
    <property type="evidence" value="ECO:0007669"/>
    <property type="project" value="UniProtKB-SubCell"/>
</dbReference>
<dbReference type="PROSITE" id="PS50850">
    <property type="entry name" value="MFS"/>
    <property type="match status" value="1"/>
</dbReference>
<feature type="transmembrane region" description="Helical" evidence="9">
    <location>
        <begin position="403"/>
        <end position="421"/>
    </location>
</feature>
<comment type="subcellular location">
    <subcellularLocation>
        <location evidence="1">Membrane</location>
        <topology evidence="1">Multi-pass membrane protein</topology>
    </subcellularLocation>
</comment>
<reference evidence="12 13" key="1">
    <citation type="journal article" date="2012" name="Science">
        <title>The Paleozoic origin of enzymatic lignin decomposition reconstructed from 31 fungal genomes.</title>
        <authorList>
            <person name="Floudas D."/>
            <person name="Binder M."/>
            <person name="Riley R."/>
            <person name="Barry K."/>
            <person name="Blanchette R.A."/>
            <person name="Henrissat B."/>
            <person name="Martinez A.T."/>
            <person name="Otillar R."/>
            <person name="Spatafora J.W."/>
            <person name="Yadav J.S."/>
            <person name="Aerts A."/>
            <person name="Benoit I."/>
            <person name="Boyd A."/>
            <person name="Carlson A."/>
            <person name="Copeland A."/>
            <person name="Coutinho P.M."/>
            <person name="de Vries R.P."/>
            <person name="Ferreira P."/>
            <person name="Findley K."/>
            <person name="Foster B."/>
            <person name="Gaskell J."/>
            <person name="Glotzer D."/>
            <person name="Gorecki P."/>
            <person name="Heitman J."/>
            <person name="Hesse C."/>
            <person name="Hori C."/>
            <person name="Igarashi K."/>
            <person name="Jurgens J.A."/>
            <person name="Kallen N."/>
            <person name="Kersten P."/>
            <person name="Kohler A."/>
            <person name="Kuees U."/>
            <person name="Kumar T.K.A."/>
            <person name="Kuo A."/>
            <person name="LaButti K."/>
            <person name="Larrondo L.F."/>
            <person name="Lindquist E."/>
            <person name="Ling A."/>
            <person name="Lombard V."/>
            <person name="Lucas S."/>
            <person name="Lundell T."/>
            <person name="Martin R."/>
            <person name="McLaughlin D.J."/>
            <person name="Morgenstern I."/>
            <person name="Morin E."/>
            <person name="Murat C."/>
            <person name="Nagy L.G."/>
            <person name="Nolan M."/>
            <person name="Ohm R.A."/>
            <person name="Patyshakuliyeva A."/>
            <person name="Rokas A."/>
            <person name="Ruiz-Duenas F.J."/>
            <person name="Sabat G."/>
            <person name="Salamov A."/>
            <person name="Samejima M."/>
            <person name="Schmutz J."/>
            <person name="Slot J.C."/>
            <person name="St John F."/>
            <person name="Stenlid J."/>
            <person name="Sun H."/>
            <person name="Sun S."/>
            <person name="Syed K."/>
            <person name="Tsang A."/>
            <person name="Wiebenga A."/>
            <person name="Young D."/>
            <person name="Pisabarro A."/>
            <person name="Eastwood D.C."/>
            <person name="Martin F."/>
            <person name="Cullen D."/>
            <person name="Grigoriev I.V."/>
            <person name="Hibbett D.S."/>
        </authorList>
    </citation>
    <scope>NUCLEOTIDE SEQUENCE [LARGE SCALE GENOMIC DNA]</scope>
    <source>
        <strain evidence="12 13">DJM-731 SS1</strain>
    </source>
</reference>
<evidence type="ECO:0000256" key="7">
    <source>
        <dbReference type="ARBA" id="ARBA00049119"/>
    </source>
</evidence>
<dbReference type="EMBL" id="JH795855">
    <property type="protein sequence ID" value="EJU06076.1"/>
    <property type="molecule type" value="Genomic_DNA"/>
</dbReference>
<dbReference type="GeneID" id="63689626"/>
<feature type="transmembrane region" description="Helical" evidence="9">
    <location>
        <begin position="336"/>
        <end position="357"/>
    </location>
</feature>
<dbReference type="OrthoDB" id="6133115at2759"/>
<comment type="similarity">
    <text evidence="2 8">Belongs to the major facilitator superfamily. Sugar transporter (TC 2.A.1.1) family.</text>
</comment>
<keyword evidence="13" id="KW-1185">Reference proteome</keyword>
<gene>
    <name evidence="12" type="ORF">DACRYDRAFT_44292</name>
</gene>
<feature type="chain" id="PRO_5004067608" evidence="10">
    <location>
        <begin position="32"/>
        <end position="488"/>
    </location>
</feature>
<evidence type="ECO:0000259" key="11">
    <source>
        <dbReference type="PROSITE" id="PS50850"/>
    </source>
</evidence>
<name>M5G759_DACPD</name>
<comment type="catalytic activity">
    <reaction evidence="7">
        <text>myo-inositol(out) + H(+)(out) = myo-inositol(in) + H(+)(in)</text>
        <dbReference type="Rhea" id="RHEA:60364"/>
        <dbReference type="ChEBI" id="CHEBI:15378"/>
        <dbReference type="ChEBI" id="CHEBI:17268"/>
    </reaction>
</comment>
<evidence type="ECO:0000256" key="3">
    <source>
        <dbReference type="ARBA" id="ARBA00022448"/>
    </source>
</evidence>
<evidence type="ECO:0000256" key="6">
    <source>
        <dbReference type="ARBA" id="ARBA00023136"/>
    </source>
</evidence>
<dbReference type="InterPro" id="IPR005828">
    <property type="entry name" value="MFS_sugar_transport-like"/>
</dbReference>
<feature type="transmembrane region" description="Helical" evidence="9">
    <location>
        <begin position="147"/>
        <end position="166"/>
    </location>
</feature>
<protein>
    <submittedName>
        <fullName evidence="12">MFS lactose permease</fullName>
    </submittedName>
</protein>
<feature type="transmembrane region" description="Helical" evidence="9">
    <location>
        <begin position="178"/>
        <end position="199"/>
    </location>
</feature>
<evidence type="ECO:0000256" key="8">
    <source>
        <dbReference type="RuleBase" id="RU003346"/>
    </source>
</evidence>
<evidence type="ECO:0000256" key="1">
    <source>
        <dbReference type="ARBA" id="ARBA00004141"/>
    </source>
</evidence>
<evidence type="ECO:0000256" key="5">
    <source>
        <dbReference type="ARBA" id="ARBA00022989"/>
    </source>
</evidence>
<keyword evidence="5 9" id="KW-1133">Transmembrane helix</keyword>
<dbReference type="InterPro" id="IPR005829">
    <property type="entry name" value="Sugar_transporter_CS"/>
</dbReference>
<dbReference type="PROSITE" id="PS00216">
    <property type="entry name" value="SUGAR_TRANSPORT_1"/>
    <property type="match status" value="1"/>
</dbReference>
<feature type="transmembrane region" description="Helical" evidence="9">
    <location>
        <begin position="113"/>
        <end position="135"/>
    </location>
</feature>
<dbReference type="RefSeq" id="XP_040632970.1">
    <property type="nucleotide sequence ID" value="XM_040774564.1"/>
</dbReference>
<keyword evidence="4 9" id="KW-0812">Transmembrane</keyword>
<feature type="transmembrane region" description="Helical" evidence="9">
    <location>
        <begin position="88"/>
        <end position="107"/>
    </location>
</feature>
<organism evidence="12 13">
    <name type="scientific">Dacryopinax primogenitus (strain DJM 731)</name>
    <name type="common">Brown rot fungus</name>
    <dbReference type="NCBI Taxonomy" id="1858805"/>
    <lineage>
        <taxon>Eukaryota</taxon>
        <taxon>Fungi</taxon>
        <taxon>Dikarya</taxon>
        <taxon>Basidiomycota</taxon>
        <taxon>Agaricomycotina</taxon>
        <taxon>Dacrymycetes</taxon>
        <taxon>Dacrymycetales</taxon>
        <taxon>Dacrymycetaceae</taxon>
        <taxon>Dacryopinax</taxon>
    </lineage>
</organism>
<evidence type="ECO:0000313" key="12">
    <source>
        <dbReference type="EMBL" id="EJU06076.1"/>
    </source>
</evidence>
<dbReference type="InterPro" id="IPR036259">
    <property type="entry name" value="MFS_trans_sf"/>
</dbReference>
<dbReference type="Gene3D" id="1.20.1250.20">
    <property type="entry name" value="MFS general substrate transporter like domains"/>
    <property type="match status" value="1"/>
</dbReference>
<evidence type="ECO:0000256" key="9">
    <source>
        <dbReference type="SAM" id="Phobius"/>
    </source>
</evidence>
<feature type="transmembrane region" description="Helical" evidence="9">
    <location>
        <begin position="363"/>
        <end position="382"/>
    </location>
</feature>
<evidence type="ECO:0000256" key="10">
    <source>
        <dbReference type="SAM" id="SignalP"/>
    </source>
</evidence>
<proteinExistence type="inferred from homology"/>
<feature type="transmembrane region" description="Helical" evidence="9">
    <location>
        <begin position="55"/>
        <end position="76"/>
    </location>
</feature>
<dbReference type="Proteomes" id="UP000030653">
    <property type="component" value="Unassembled WGS sequence"/>
</dbReference>
<keyword evidence="6 9" id="KW-0472">Membrane</keyword>
<keyword evidence="3 8" id="KW-0813">Transport</keyword>
<dbReference type="GO" id="GO:0005351">
    <property type="term" value="F:carbohydrate:proton symporter activity"/>
    <property type="evidence" value="ECO:0007669"/>
    <property type="project" value="TreeGrafter"/>
</dbReference>
<dbReference type="PANTHER" id="PTHR48022">
    <property type="entry name" value="PLASTIDIC GLUCOSE TRANSPORTER 4"/>
    <property type="match status" value="1"/>
</dbReference>
<feature type="transmembrane region" description="Helical" evidence="9">
    <location>
        <begin position="433"/>
        <end position="452"/>
    </location>
</feature>
<evidence type="ECO:0000256" key="4">
    <source>
        <dbReference type="ARBA" id="ARBA00022692"/>
    </source>
</evidence>
<dbReference type="Pfam" id="PF00083">
    <property type="entry name" value="Sugar_tr"/>
    <property type="match status" value="1"/>
</dbReference>
<dbReference type="OMA" id="APVGITN"/>
<evidence type="ECO:0000256" key="2">
    <source>
        <dbReference type="ARBA" id="ARBA00010992"/>
    </source>
</evidence>
<sequence>MAKHKPNPLSTSMLLLYPILLVAFMNSAANGFDGNTFGGVSAIADFQARFGTNVAASDGFLAAIYILGNVIGSFVAGPAADWLGRKRGMILANIIVLIGTIVQAAAMQRRDMIAGRVVLGIGSVMLGPSATSYVVEMSYPAYRGTIVGLYNGCYFIGAIVSTWLEYGLVDDTKGEINWRIPMAMQGIPCIIVLAFVWFLPESPRWLMARGREEEAKRILIKYHGEGDPDNELVQLEMEEMHEAIDTAGSDTRWWDYRELFNTRGARHRMFLVLCVGFFGQIDLPPTSYYMPLMAQTAGIVSTKQQLLMNALQSPVMTIGTLLGVHTIDKYGRRPMLIVSSAVCSLCVLIIIICSLKQEGHPSVGLAGISFVYVFLFAFAFVWTPMQALYPSEVLAYNARAKGLGMSGLWINIVSFINTYAAPVGITNSGWKFYFLYFVIDVVGIITIYFFFIETKDRSLEEIDEIFADPHPVRTSLRKQKISVAIEKS</sequence>
<feature type="domain" description="Major facilitator superfamily (MFS) profile" evidence="11">
    <location>
        <begin position="19"/>
        <end position="455"/>
    </location>
</feature>
<dbReference type="FunFam" id="1.20.1250.20:FF:000134">
    <property type="entry name" value="MFS sugar transporter protein"/>
    <property type="match status" value="1"/>
</dbReference>
<dbReference type="SUPFAM" id="SSF103473">
    <property type="entry name" value="MFS general substrate transporter"/>
    <property type="match status" value="1"/>
</dbReference>
<dbReference type="InterPro" id="IPR050360">
    <property type="entry name" value="MFS_Sugar_Transporters"/>
</dbReference>
<dbReference type="NCBIfam" id="TIGR00879">
    <property type="entry name" value="SP"/>
    <property type="match status" value="1"/>
</dbReference>
<keyword evidence="10" id="KW-0732">Signal</keyword>
<dbReference type="InterPro" id="IPR020846">
    <property type="entry name" value="MFS_dom"/>
</dbReference>
<feature type="signal peptide" evidence="10">
    <location>
        <begin position="1"/>
        <end position="31"/>
    </location>
</feature>
<dbReference type="PANTHER" id="PTHR48022:SF79">
    <property type="entry name" value="LACTOSE PERMEASE, PUTATIVE (AFU_ORTHOLOGUE AFUA_6G01860)-RELATED"/>
    <property type="match status" value="1"/>
</dbReference>
<feature type="transmembrane region" description="Helical" evidence="9">
    <location>
        <begin position="269"/>
        <end position="286"/>
    </location>
</feature>